<sequence length="232" mass="24787">MPGGSGAFYGGAVTGEIELHLPTGSGAYSGEQLTVLKDGHQAAVRLVRDVLQLDRLDVFAVDAPDMVIPSWGCGGCTYSARSVVLAVDSSHPATMSAVRTTLVHEFHHVARERGPGCGTSLRDRVVSEGLAMLFEEEILGAASEFAHQTITDDQVGRMIESLDEDPADDGRWCFHAGDMPLWLGYTVGYRWARSYAQACGLSAAALVNISAKEVTAHSPARSDELTRPDGRV</sequence>
<dbReference type="InterPro" id="IPR018728">
    <property type="entry name" value="DUF2268"/>
</dbReference>
<name>A0A3M9MGS7_9MICO</name>
<evidence type="ECO:0000313" key="3">
    <source>
        <dbReference type="Proteomes" id="UP000271678"/>
    </source>
</evidence>
<dbReference type="Pfam" id="PF10026">
    <property type="entry name" value="DUF2268"/>
    <property type="match status" value="1"/>
</dbReference>
<reference evidence="2 3" key="1">
    <citation type="submission" date="2018-11" db="EMBL/GenBank/DDBJ databases">
        <title>Draft genome of Simplicispira Flexivirga sp. BO-16.</title>
        <authorList>
            <person name="Im W.T."/>
        </authorList>
    </citation>
    <scope>NUCLEOTIDE SEQUENCE [LARGE SCALE GENOMIC DNA]</scope>
    <source>
        <strain evidence="2 3">BO-16</strain>
    </source>
</reference>
<dbReference type="Proteomes" id="UP000271678">
    <property type="component" value="Unassembled WGS sequence"/>
</dbReference>
<dbReference type="AlphaFoldDB" id="A0A3M9MGS7"/>
<evidence type="ECO:0000259" key="1">
    <source>
        <dbReference type="Pfam" id="PF10026"/>
    </source>
</evidence>
<keyword evidence="3" id="KW-1185">Reference proteome</keyword>
<dbReference type="EMBL" id="RJJQ01000002">
    <property type="protein sequence ID" value="RNI24704.1"/>
    <property type="molecule type" value="Genomic_DNA"/>
</dbReference>
<feature type="domain" description="DUF2268" evidence="1">
    <location>
        <begin position="47"/>
        <end position="214"/>
    </location>
</feature>
<proteinExistence type="predicted"/>
<protein>
    <recommendedName>
        <fullName evidence="1">DUF2268 domain-containing protein</fullName>
    </recommendedName>
</protein>
<gene>
    <name evidence="2" type="ORF">EFY87_03110</name>
</gene>
<accession>A0A3M9MGS7</accession>
<comment type="caution">
    <text evidence="2">The sequence shown here is derived from an EMBL/GenBank/DDBJ whole genome shotgun (WGS) entry which is preliminary data.</text>
</comment>
<organism evidence="2 3">
    <name type="scientific">Flexivirga caeni</name>
    <dbReference type="NCBI Taxonomy" id="2294115"/>
    <lineage>
        <taxon>Bacteria</taxon>
        <taxon>Bacillati</taxon>
        <taxon>Actinomycetota</taxon>
        <taxon>Actinomycetes</taxon>
        <taxon>Micrococcales</taxon>
        <taxon>Dermacoccaceae</taxon>
        <taxon>Flexivirga</taxon>
    </lineage>
</organism>
<evidence type="ECO:0000313" key="2">
    <source>
        <dbReference type="EMBL" id="RNI24704.1"/>
    </source>
</evidence>